<name>A0A5C5YSY3_9BACT</name>
<evidence type="ECO:0000256" key="1">
    <source>
        <dbReference type="SAM" id="Phobius"/>
    </source>
</evidence>
<dbReference type="Proteomes" id="UP000318478">
    <property type="component" value="Unassembled WGS sequence"/>
</dbReference>
<keyword evidence="1" id="KW-0812">Transmembrane</keyword>
<feature type="transmembrane region" description="Helical" evidence="1">
    <location>
        <begin position="85"/>
        <end position="104"/>
    </location>
</feature>
<dbReference type="PROSITE" id="PS51257">
    <property type="entry name" value="PROKAR_LIPOPROTEIN"/>
    <property type="match status" value="1"/>
</dbReference>
<protein>
    <submittedName>
        <fullName evidence="2">Uncharacterized protein</fullName>
    </submittedName>
</protein>
<accession>A0A5C5YSY3</accession>
<keyword evidence="1" id="KW-1133">Transmembrane helix</keyword>
<dbReference type="OrthoDB" id="9992589at2"/>
<reference evidence="2 3" key="1">
    <citation type="submission" date="2019-02" db="EMBL/GenBank/DDBJ databases">
        <title>Deep-cultivation of Planctomycetes and their phenomic and genomic characterization uncovers novel biology.</title>
        <authorList>
            <person name="Wiegand S."/>
            <person name="Jogler M."/>
            <person name="Boedeker C."/>
            <person name="Pinto D."/>
            <person name="Vollmers J."/>
            <person name="Rivas-Marin E."/>
            <person name="Kohn T."/>
            <person name="Peeters S.H."/>
            <person name="Heuer A."/>
            <person name="Rast P."/>
            <person name="Oberbeckmann S."/>
            <person name="Bunk B."/>
            <person name="Jeske O."/>
            <person name="Meyerdierks A."/>
            <person name="Storesund J.E."/>
            <person name="Kallscheuer N."/>
            <person name="Luecker S."/>
            <person name="Lage O.M."/>
            <person name="Pohl T."/>
            <person name="Merkel B.J."/>
            <person name="Hornburger P."/>
            <person name="Mueller R.-W."/>
            <person name="Bruemmer F."/>
            <person name="Labrenz M."/>
            <person name="Spormann A.M."/>
            <person name="Op Den Camp H."/>
            <person name="Overmann J."/>
            <person name="Amann R."/>
            <person name="Jetten M.S.M."/>
            <person name="Mascher T."/>
            <person name="Medema M.H."/>
            <person name="Devos D.P."/>
            <person name="Kaster A.-K."/>
            <person name="Ovreas L."/>
            <person name="Rohde M."/>
            <person name="Galperin M.Y."/>
            <person name="Jogler C."/>
        </authorList>
    </citation>
    <scope>NUCLEOTIDE SEQUENCE [LARGE SCALE GENOMIC DNA]</scope>
    <source>
        <strain evidence="2 3">Pla123a</strain>
    </source>
</reference>
<keyword evidence="3" id="KW-1185">Reference proteome</keyword>
<proteinExistence type="predicted"/>
<dbReference type="EMBL" id="SJPO01000002">
    <property type="protein sequence ID" value="TWT78048.1"/>
    <property type="molecule type" value="Genomic_DNA"/>
</dbReference>
<comment type="caution">
    <text evidence="2">The sequence shown here is derived from an EMBL/GenBank/DDBJ whole genome shotgun (WGS) entry which is preliminary data.</text>
</comment>
<feature type="transmembrane region" description="Helical" evidence="1">
    <location>
        <begin position="55"/>
        <end position="73"/>
    </location>
</feature>
<keyword evidence="1" id="KW-0472">Membrane</keyword>
<dbReference type="RefSeq" id="WP_146584288.1">
    <property type="nucleotide sequence ID" value="NZ_SJPO01000002.1"/>
</dbReference>
<feature type="transmembrane region" description="Helical" evidence="1">
    <location>
        <begin position="26"/>
        <end position="43"/>
    </location>
</feature>
<gene>
    <name evidence="2" type="ORF">Pla123a_08370</name>
</gene>
<evidence type="ECO:0000313" key="3">
    <source>
        <dbReference type="Proteomes" id="UP000318478"/>
    </source>
</evidence>
<sequence length="120" mass="13232">MRFDLLTLLWATAVLAVGVGAFGGWGIAAFGCTIYFWIFLFATRQQASYNPSGDTLLYVLLMGFVFMSTAAVVETFRVLSDGPAQWSAWLLMPLAFVALSLAPLPRYRRAVADLTSRQAR</sequence>
<evidence type="ECO:0000313" key="2">
    <source>
        <dbReference type="EMBL" id="TWT78048.1"/>
    </source>
</evidence>
<organism evidence="2 3">
    <name type="scientific">Posidoniimonas polymericola</name>
    <dbReference type="NCBI Taxonomy" id="2528002"/>
    <lineage>
        <taxon>Bacteria</taxon>
        <taxon>Pseudomonadati</taxon>
        <taxon>Planctomycetota</taxon>
        <taxon>Planctomycetia</taxon>
        <taxon>Pirellulales</taxon>
        <taxon>Lacipirellulaceae</taxon>
        <taxon>Posidoniimonas</taxon>
    </lineage>
</organism>
<dbReference type="AlphaFoldDB" id="A0A5C5YSY3"/>